<dbReference type="PANTHER" id="PTHR46041">
    <property type="entry name" value="MITOCHONDRIAL INNER MEMBRANE PROTEASE SUBUNIT 2"/>
    <property type="match status" value="1"/>
</dbReference>
<sequence length="156" mass="17260">MQRAGRWLWGGLAAAVVVPEFIGSVRIVKDDSMYPDLHRGDFVLLDRFSVRVCRAIPRNSVFSYRSPQNPGEQAISRVIGLTNDWIVRDGNSRALVPEGNVWLENSNSSSTTGHCGALPAALVDARVTWIVWPPARFGPVGHSHDTGRLRTSIWDP</sequence>
<dbReference type="GO" id="GO:0042720">
    <property type="term" value="C:mitochondrial inner membrane peptidase complex"/>
    <property type="evidence" value="ECO:0007669"/>
    <property type="project" value="InterPro"/>
</dbReference>
<dbReference type="EMBL" id="OVEO01000005">
    <property type="protein sequence ID" value="SPQ96127.1"/>
    <property type="molecule type" value="Genomic_DNA"/>
</dbReference>
<accession>A0A0G4IS69</accession>
<proteinExistence type="predicted"/>
<dbReference type="GO" id="GO:0004252">
    <property type="term" value="F:serine-type endopeptidase activity"/>
    <property type="evidence" value="ECO:0007669"/>
    <property type="project" value="InterPro"/>
</dbReference>
<evidence type="ECO:0000313" key="11">
    <source>
        <dbReference type="Proteomes" id="UP000290189"/>
    </source>
</evidence>
<keyword evidence="10" id="KW-1185">Reference proteome</keyword>
<keyword evidence="4" id="KW-0378">Hydrolase</keyword>
<gene>
    <name evidence="8" type="ORF">PBRA_006166</name>
    <name evidence="9" type="ORF">PLBR_LOCUS3342</name>
</gene>
<dbReference type="STRING" id="37360.A0A0G4IS69"/>
<dbReference type="Pfam" id="PF10502">
    <property type="entry name" value="Peptidase_S26"/>
    <property type="match status" value="1"/>
</dbReference>
<evidence type="ECO:0000256" key="2">
    <source>
        <dbReference type="ARBA" id="ARBA00022670"/>
    </source>
</evidence>
<evidence type="ECO:0000313" key="8">
    <source>
        <dbReference type="EMBL" id="CEO98052.1"/>
    </source>
</evidence>
<protein>
    <recommendedName>
        <fullName evidence="7">Peptidase S26 domain-containing protein</fullName>
    </recommendedName>
</protein>
<dbReference type="Proteomes" id="UP000039324">
    <property type="component" value="Unassembled WGS sequence"/>
</dbReference>
<dbReference type="InterPro" id="IPR037730">
    <property type="entry name" value="IMP2"/>
</dbReference>
<dbReference type="PANTHER" id="PTHR46041:SF2">
    <property type="entry name" value="MITOCHONDRIAL INNER MEMBRANE PROTEASE SUBUNIT 2"/>
    <property type="match status" value="1"/>
</dbReference>
<evidence type="ECO:0000259" key="7">
    <source>
        <dbReference type="Pfam" id="PF10502"/>
    </source>
</evidence>
<dbReference type="SUPFAM" id="SSF51306">
    <property type="entry name" value="LexA/Signal peptidase"/>
    <property type="match status" value="1"/>
</dbReference>
<comment type="subcellular location">
    <subcellularLocation>
        <location evidence="1">Membrane</location>
        <topology evidence="1">Single-pass membrane protein</topology>
    </subcellularLocation>
</comment>
<organism evidence="8 10">
    <name type="scientific">Plasmodiophora brassicae</name>
    <name type="common">Clubroot disease agent</name>
    <dbReference type="NCBI Taxonomy" id="37360"/>
    <lineage>
        <taxon>Eukaryota</taxon>
        <taxon>Sar</taxon>
        <taxon>Rhizaria</taxon>
        <taxon>Endomyxa</taxon>
        <taxon>Phytomyxea</taxon>
        <taxon>Plasmodiophorida</taxon>
        <taxon>Plasmodiophoridae</taxon>
        <taxon>Plasmodiophora</taxon>
    </lineage>
</organism>
<dbReference type="CDD" id="cd06530">
    <property type="entry name" value="S26_SPase_I"/>
    <property type="match status" value="1"/>
</dbReference>
<evidence type="ECO:0000256" key="1">
    <source>
        <dbReference type="ARBA" id="ARBA00004167"/>
    </source>
</evidence>
<dbReference type="Proteomes" id="UP000290189">
    <property type="component" value="Unassembled WGS sequence"/>
</dbReference>
<evidence type="ECO:0000256" key="3">
    <source>
        <dbReference type="ARBA" id="ARBA00022692"/>
    </source>
</evidence>
<evidence type="ECO:0000256" key="4">
    <source>
        <dbReference type="ARBA" id="ARBA00022801"/>
    </source>
</evidence>
<dbReference type="EMBL" id="CDSF01000082">
    <property type="protein sequence ID" value="CEO98052.1"/>
    <property type="molecule type" value="Genomic_DNA"/>
</dbReference>
<feature type="domain" description="Peptidase S26" evidence="7">
    <location>
        <begin position="11"/>
        <end position="88"/>
    </location>
</feature>
<dbReference type="InterPro" id="IPR019533">
    <property type="entry name" value="Peptidase_S26"/>
</dbReference>
<dbReference type="GO" id="GO:0006465">
    <property type="term" value="P:signal peptide processing"/>
    <property type="evidence" value="ECO:0007669"/>
    <property type="project" value="InterPro"/>
</dbReference>
<keyword evidence="9" id="KW-0496">Mitochondrion</keyword>
<evidence type="ECO:0000313" key="9">
    <source>
        <dbReference type="EMBL" id="SPQ96127.1"/>
    </source>
</evidence>
<dbReference type="Gene3D" id="2.10.109.10">
    <property type="entry name" value="Umud Fragment, subunit A"/>
    <property type="match status" value="1"/>
</dbReference>
<evidence type="ECO:0000313" key="10">
    <source>
        <dbReference type="Proteomes" id="UP000039324"/>
    </source>
</evidence>
<dbReference type="AlphaFoldDB" id="A0A0G4IS69"/>
<geneLocation type="mitochondrion" evidence="9"/>
<evidence type="ECO:0000256" key="5">
    <source>
        <dbReference type="ARBA" id="ARBA00022989"/>
    </source>
</evidence>
<dbReference type="InterPro" id="IPR036286">
    <property type="entry name" value="LexA/Signal_pep-like_sf"/>
</dbReference>
<keyword evidence="2" id="KW-0645">Protease</keyword>
<keyword evidence="6" id="KW-0472">Membrane</keyword>
<evidence type="ECO:0000256" key="6">
    <source>
        <dbReference type="ARBA" id="ARBA00023136"/>
    </source>
</evidence>
<dbReference type="GO" id="GO:0006627">
    <property type="term" value="P:protein processing involved in protein targeting to mitochondrion"/>
    <property type="evidence" value="ECO:0007669"/>
    <property type="project" value="InterPro"/>
</dbReference>
<keyword evidence="5" id="KW-1133">Transmembrane helix</keyword>
<dbReference type="OrthoDB" id="9996127at2759"/>
<name>A0A0G4IS69_PLABS</name>
<keyword evidence="3" id="KW-0812">Transmembrane</keyword>
<reference evidence="9 11" key="2">
    <citation type="submission" date="2018-03" db="EMBL/GenBank/DDBJ databases">
        <authorList>
            <person name="Fogelqvist J."/>
        </authorList>
    </citation>
    <scope>NUCLEOTIDE SEQUENCE [LARGE SCALE GENOMIC DNA]</scope>
</reference>
<reference evidence="8 10" key="1">
    <citation type="submission" date="2015-02" db="EMBL/GenBank/DDBJ databases">
        <authorList>
            <person name="Chooi Y.-H."/>
        </authorList>
    </citation>
    <scope>NUCLEOTIDE SEQUENCE [LARGE SCALE GENOMIC DNA]</scope>
    <source>
        <strain evidence="8">E3</strain>
    </source>
</reference>